<dbReference type="SUPFAM" id="SSF52833">
    <property type="entry name" value="Thioredoxin-like"/>
    <property type="match status" value="1"/>
</dbReference>
<dbReference type="InterPro" id="IPR014025">
    <property type="entry name" value="Glutaredoxin_subgr"/>
</dbReference>
<dbReference type="PANTHER" id="PTHR45694:SF18">
    <property type="entry name" value="GLUTAREDOXIN-1-RELATED"/>
    <property type="match status" value="1"/>
</dbReference>
<name>A0ABD3NZD0_9STRA</name>
<accession>A0ABD3NZD0</accession>
<dbReference type="Pfam" id="PF00462">
    <property type="entry name" value="Glutaredoxin"/>
    <property type="match status" value="1"/>
</dbReference>
<dbReference type="PROSITE" id="PS51354">
    <property type="entry name" value="GLUTAREDOXIN_2"/>
    <property type="match status" value="1"/>
</dbReference>
<organism evidence="2 3">
    <name type="scientific">Cyclotella cryptica</name>
    <dbReference type="NCBI Taxonomy" id="29204"/>
    <lineage>
        <taxon>Eukaryota</taxon>
        <taxon>Sar</taxon>
        <taxon>Stramenopiles</taxon>
        <taxon>Ochrophyta</taxon>
        <taxon>Bacillariophyta</taxon>
        <taxon>Coscinodiscophyceae</taxon>
        <taxon>Thalassiosirophycidae</taxon>
        <taxon>Stephanodiscales</taxon>
        <taxon>Stephanodiscaceae</taxon>
        <taxon>Cyclotella</taxon>
    </lineage>
</organism>
<feature type="domain" description="Glutaredoxin" evidence="1">
    <location>
        <begin position="75"/>
        <end position="136"/>
    </location>
</feature>
<dbReference type="PANTHER" id="PTHR45694">
    <property type="entry name" value="GLUTAREDOXIN 2"/>
    <property type="match status" value="1"/>
</dbReference>
<dbReference type="CDD" id="cd03419">
    <property type="entry name" value="GRX_GRXh_1_2_like"/>
    <property type="match status" value="1"/>
</dbReference>
<evidence type="ECO:0000313" key="2">
    <source>
        <dbReference type="EMBL" id="KAL3781329.1"/>
    </source>
</evidence>
<keyword evidence="3" id="KW-1185">Reference proteome</keyword>
<dbReference type="Proteomes" id="UP001516023">
    <property type="component" value="Unassembled WGS sequence"/>
</dbReference>
<gene>
    <name evidence="2" type="ORF">HJC23_006781</name>
</gene>
<dbReference type="Gene3D" id="3.40.30.10">
    <property type="entry name" value="Glutaredoxin"/>
    <property type="match status" value="1"/>
</dbReference>
<dbReference type="AlphaFoldDB" id="A0ABD3NZD0"/>
<dbReference type="InterPro" id="IPR036249">
    <property type="entry name" value="Thioredoxin-like_sf"/>
</dbReference>
<sequence>MSRPLVVFYQRNILRYAFWSVIADTFATASSIGAVSVSTAALFSSISDGEVRNTAKRYTVTSLPTAAPQRYNQHVVIFFITYCPCCTAAKQVFSGMDIPARIIELDKMDNGPEVQAALLDISGRRTVKNEFIKGKHLGGNDDSQAAARSGKLQEMLGI</sequence>
<dbReference type="EMBL" id="JABMIG020000320">
    <property type="protein sequence ID" value="KAL3781329.1"/>
    <property type="molecule type" value="Genomic_DNA"/>
</dbReference>
<protein>
    <recommendedName>
        <fullName evidence="1">Glutaredoxin domain-containing protein</fullName>
    </recommendedName>
</protein>
<dbReference type="PRINTS" id="PR00160">
    <property type="entry name" value="GLUTAREDOXIN"/>
</dbReference>
<evidence type="ECO:0000313" key="3">
    <source>
        <dbReference type="Proteomes" id="UP001516023"/>
    </source>
</evidence>
<dbReference type="InterPro" id="IPR002109">
    <property type="entry name" value="Glutaredoxin"/>
</dbReference>
<evidence type="ECO:0000259" key="1">
    <source>
        <dbReference type="Pfam" id="PF00462"/>
    </source>
</evidence>
<comment type="caution">
    <text evidence="2">The sequence shown here is derived from an EMBL/GenBank/DDBJ whole genome shotgun (WGS) entry which is preliminary data.</text>
</comment>
<reference evidence="2 3" key="1">
    <citation type="journal article" date="2020" name="G3 (Bethesda)">
        <title>Improved Reference Genome for Cyclotella cryptica CCMP332, a Model for Cell Wall Morphogenesis, Salinity Adaptation, and Lipid Production in Diatoms (Bacillariophyta).</title>
        <authorList>
            <person name="Roberts W.R."/>
            <person name="Downey K.M."/>
            <person name="Ruck E.C."/>
            <person name="Traller J.C."/>
            <person name="Alverson A.J."/>
        </authorList>
    </citation>
    <scope>NUCLEOTIDE SEQUENCE [LARGE SCALE GENOMIC DNA]</scope>
    <source>
        <strain evidence="2 3">CCMP332</strain>
    </source>
</reference>
<proteinExistence type="predicted"/>